<organism evidence="3 4">
    <name type="scientific">Helobdella robusta</name>
    <name type="common">Californian leech</name>
    <dbReference type="NCBI Taxonomy" id="6412"/>
    <lineage>
        <taxon>Eukaryota</taxon>
        <taxon>Metazoa</taxon>
        <taxon>Spiralia</taxon>
        <taxon>Lophotrochozoa</taxon>
        <taxon>Annelida</taxon>
        <taxon>Clitellata</taxon>
        <taxon>Hirudinea</taxon>
        <taxon>Rhynchobdellida</taxon>
        <taxon>Glossiphoniidae</taxon>
        <taxon>Helobdella</taxon>
    </lineage>
</organism>
<reference evidence="4" key="1">
    <citation type="submission" date="2012-12" db="EMBL/GenBank/DDBJ databases">
        <authorList>
            <person name="Hellsten U."/>
            <person name="Grimwood J."/>
            <person name="Chapman J.A."/>
            <person name="Shapiro H."/>
            <person name="Aerts A."/>
            <person name="Otillar R.P."/>
            <person name="Terry A.Y."/>
            <person name="Boore J.L."/>
            <person name="Simakov O."/>
            <person name="Marletaz F."/>
            <person name="Cho S.-J."/>
            <person name="Edsinger-Gonzales E."/>
            <person name="Havlak P."/>
            <person name="Kuo D.-H."/>
            <person name="Larsson T."/>
            <person name="Lv J."/>
            <person name="Arendt D."/>
            <person name="Savage R."/>
            <person name="Osoegawa K."/>
            <person name="de Jong P."/>
            <person name="Lindberg D.R."/>
            <person name="Seaver E.C."/>
            <person name="Weisblat D.A."/>
            <person name="Putnam N.H."/>
            <person name="Grigoriev I.V."/>
            <person name="Rokhsar D.S."/>
        </authorList>
    </citation>
    <scope>NUCLEOTIDE SEQUENCE</scope>
</reference>
<accession>T1FVK0</accession>
<dbReference type="EMBL" id="AMQM01007347">
    <property type="status" value="NOT_ANNOTATED_CDS"/>
    <property type="molecule type" value="Genomic_DNA"/>
</dbReference>
<dbReference type="Gene3D" id="3.50.4.10">
    <property type="entry name" value="Hepatocyte Growth Factor"/>
    <property type="match status" value="5"/>
</dbReference>
<dbReference type="EMBL" id="KB097599">
    <property type="protein sequence ID" value="ESN93643.1"/>
    <property type="molecule type" value="Genomic_DNA"/>
</dbReference>
<evidence type="ECO:0000313" key="4">
    <source>
        <dbReference type="Proteomes" id="UP000015101"/>
    </source>
</evidence>
<reference evidence="3" key="3">
    <citation type="submission" date="2015-06" db="UniProtKB">
        <authorList>
            <consortium name="EnsemblMetazoa"/>
        </authorList>
    </citation>
    <scope>IDENTIFICATION</scope>
</reference>
<name>T1FVK0_HELRO</name>
<dbReference type="InterPro" id="IPR003609">
    <property type="entry name" value="Pan_app"/>
</dbReference>
<dbReference type="CTD" id="20212846"/>
<dbReference type="AlphaFoldDB" id="T1FVK0"/>
<keyword evidence="4" id="KW-1185">Reference proteome</keyword>
<dbReference type="Pfam" id="PF14295">
    <property type="entry name" value="PAN_4"/>
    <property type="match status" value="5"/>
</dbReference>
<dbReference type="OMA" id="WCEANNG"/>
<evidence type="ECO:0000259" key="1">
    <source>
        <dbReference type="PROSITE" id="PS50948"/>
    </source>
</evidence>
<gene>
    <name evidence="3" type="primary">20212846</name>
    <name evidence="2" type="ORF">HELRODRAFT_194003</name>
</gene>
<reference evidence="2 4" key="2">
    <citation type="journal article" date="2013" name="Nature">
        <title>Insights into bilaterian evolution from three spiralian genomes.</title>
        <authorList>
            <person name="Simakov O."/>
            <person name="Marletaz F."/>
            <person name="Cho S.J."/>
            <person name="Edsinger-Gonzales E."/>
            <person name="Havlak P."/>
            <person name="Hellsten U."/>
            <person name="Kuo D.H."/>
            <person name="Larsson T."/>
            <person name="Lv J."/>
            <person name="Arendt D."/>
            <person name="Savage R."/>
            <person name="Osoegawa K."/>
            <person name="de Jong P."/>
            <person name="Grimwood J."/>
            <person name="Chapman J.A."/>
            <person name="Shapiro H."/>
            <person name="Aerts A."/>
            <person name="Otillar R.P."/>
            <person name="Terry A.Y."/>
            <person name="Boore J.L."/>
            <person name="Grigoriev I.V."/>
            <person name="Lindberg D.R."/>
            <person name="Seaver E.C."/>
            <person name="Weisblat D.A."/>
            <person name="Putnam N.H."/>
            <person name="Rokhsar D.S."/>
        </authorList>
    </citation>
    <scope>NUCLEOTIDE SEQUENCE</scope>
</reference>
<dbReference type="OrthoDB" id="406152at2759"/>
<protein>
    <recommendedName>
        <fullName evidence="1">Apple domain-containing protein</fullName>
    </recommendedName>
</protein>
<proteinExistence type="predicted"/>
<evidence type="ECO:0000313" key="2">
    <source>
        <dbReference type="EMBL" id="ESN93643.1"/>
    </source>
</evidence>
<dbReference type="Pfam" id="PF00024">
    <property type="entry name" value="PAN_1"/>
    <property type="match status" value="1"/>
</dbReference>
<dbReference type="RefSeq" id="XP_009028280.1">
    <property type="nucleotide sequence ID" value="XM_009030032.1"/>
</dbReference>
<sequence length="576" mass="63211">MAGVKQSGPGMLLSFCNKNCQWIPYENSQKYGGNVRTDALTLDSCKQFCLYENACNAIEWIPANLAGNQCYTFTGTDAPENPNAYGITHYVCTSTDSWSKTENKNVPGGLLQSNAKTLDDCKSTCIQNVRGCSAIDWVSGTKECYTFTNVASARIPQTAIGVDHYEYKPVYTRPPGPDVGKCAWQLAKNSQAYGGKLQIYKTFNECYDTCNLLTNCNAFDWNYEGSCWFFETSVLPSVSGQQNIDHYTWISLCSWTSYVGLFSYGGTGQINPQTLEQCQSWCLSQPTCMAIEWAQFNSASPKCFTFSTAAEPTVYGTNINHYIKNCAGSGCTWKPYMGKQTFGGALQPSVVGEAACKSFCASQLTCKAVEIDNTTSACYTFTNTDPPIYASKYVNHYVLQGCSPDNLCKWTPYYGYQAYGGAGLTAPTSLQECKSACEANFSSCKAIEWAPGNNGPRCFTFEKNDVPSRKDVAGVDHYICDPVVSNYVTNGATSSYIPACRNNTVMKNSNTIGGILHPEANTVEECRNVCLKIDNCKLGFDFNNVANFGSRCYVSKSNLLNNGNINGVDHYFCNNS</sequence>
<dbReference type="InParanoid" id="T1FVK0"/>
<dbReference type="KEGG" id="hro:HELRODRAFT_194003"/>
<evidence type="ECO:0000313" key="3">
    <source>
        <dbReference type="EnsemblMetazoa" id="HelroP194003"/>
    </source>
</evidence>
<dbReference type="PROSITE" id="PS50948">
    <property type="entry name" value="PAN"/>
    <property type="match status" value="1"/>
</dbReference>
<dbReference type="Proteomes" id="UP000015101">
    <property type="component" value="Unassembled WGS sequence"/>
</dbReference>
<dbReference type="HOGENOM" id="CLU_396520_0_0_1"/>
<dbReference type="EnsemblMetazoa" id="HelroT194003">
    <property type="protein sequence ID" value="HelroP194003"/>
    <property type="gene ID" value="HelroG194003"/>
</dbReference>
<dbReference type="GeneID" id="20212846"/>
<feature type="domain" description="Apple" evidence="1">
    <location>
        <begin position="92"/>
        <end position="169"/>
    </location>
</feature>